<name>A0A9D3AZ08_9FIRM</name>
<organism evidence="3 4">
    <name type="scientific">Sporotomaculum syntrophicum</name>
    <dbReference type="NCBI Taxonomy" id="182264"/>
    <lineage>
        <taxon>Bacteria</taxon>
        <taxon>Bacillati</taxon>
        <taxon>Bacillota</taxon>
        <taxon>Clostridia</taxon>
        <taxon>Eubacteriales</taxon>
        <taxon>Desulfallaceae</taxon>
        <taxon>Sporotomaculum</taxon>
    </lineage>
</organism>
<dbReference type="RefSeq" id="WP_161821193.1">
    <property type="nucleotide sequence ID" value="NZ_LSRS01000002.1"/>
</dbReference>
<dbReference type="InterPro" id="IPR006342">
    <property type="entry name" value="FkbM_mtfrase"/>
</dbReference>
<dbReference type="GO" id="GO:0005737">
    <property type="term" value="C:cytoplasm"/>
    <property type="evidence" value="ECO:0007669"/>
    <property type="project" value="GOC"/>
</dbReference>
<dbReference type="PANTHER" id="PTHR34009:SF2">
    <property type="entry name" value="PROTEIN STAR"/>
    <property type="match status" value="1"/>
</dbReference>
<dbReference type="Proteomes" id="UP000798488">
    <property type="component" value="Unassembled WGS sequence"/>
</dbReference>
<dbReference type="InterPro" id="IPR053202">
    <property type="entry name" value="EGF_Rcpt_Signaling_Reg"/>
</dbReference>
<evidence type="ECO:0000256" key="1">
    <source>
        <dbReference type="SAM" id="Coils"/>
    </source>
</evidence>
<dbReference type="SUPFAM" id="SSF53335">
    <property type="entry name" value="S-adenosyl-L-methionine-dependent methyltransferases"/>
    <property type="match status" value="1"/>
</dbReference>
<feature type="coiled-coil region" evidence="1">
    <location>
        <begin position="250"/>
        <end position="333"/>
    </location>
</feature>
<dbReference type="OrthoDB" id="9801609at2"/>
<dbReference type="InterPro" id="IPR029063">
    <property type="entry name" value="SAM-dependent_MTases_sf"/>
</dbReference>
<proteinExistence type="predicted"/>
<reference evidence="3" key="1">
    <citation type="submission" date="2016-02" db="EMBL/GenBank/DDBJ databases">
        <title>Draft Genome Sequence of Sporotomaculum syntrophicum Strain FB, a Syntrophic Benzoate Degrader.</title>
        <authorList>
            <person name="Nobu M.K."/>
            <person name="Narihiro T."/>
            <person name="Qiu Y.-L."/>
            <person name="Ohashi A."/>
            <person name="Liu W.-T."/>
            <person name="Yuji S."/>
        </authorList>
    </citation>
    <scope>NUCLEOTIDE SEQUENCE</scope>
    <source>
        <strain evidence="3">FB</strain>
    </source>
</reference>
<dbReference type="NCBIfam" id="TIGR01444">
    <property type="entry name" value="fkbM_fam"/>
    <property type="match status" value="1"/>
</dbReference>
<comment type="caution">
    <text evidence="3">The sequence shown here is derived from an EMBL/GenBank/DDBJ whole genome shotgun (WGS) entry which is preliminary data.</text>
</comment>
<gene>
    <name evidence="3" type="ORF">SPSYN_00789</name>
</gene>
<dbReference type="GO" id="GO:0016197">
    <property type="term" value="P:endosomal transport"/>
    <property type="evidence" value="ECO:0007669"/>
    <property type="project" value="TreeGrafter"/>
</dbReference>
<protein>
    <recommendedName>
        <fullName evidence="2">Methyltransferase FkbM domain-containing protein</fullName>
    </recommendedName>
</protein>
<sequence>MFVSYAQNFEDVMLWRALKHVENGFYIDIGAQDPVVDSVSLAFYEQGWRGVHVEPSIYYADRLRIARPDETVIQSAIGSRSGVLSFYEIDATGLSTGDARIAEKHRAAGFTVKETTVSCLTLSDILERYQEREVHWLKIDVEGMETQVIQGWLPSEVRPWVVVVESTYPLNQVETHEEWEPLLTKLGYEFVYFDGLNRFYVSKAHNELKERFKSPPNFFDNFALSGTSGVFCELLNNKLTQSEQEFYNQVERGREENQRLMDTLAEREREINELQAYVEQLNNDWKVAKGDLDDANKRNNELHAHVEQLNNELNVAKEDLDAVNKRVNELEVSHTQQKTMAEEVNRELQAVYASWSWRLTKPLRLMNKYIKRLPGVIKALLLYAAGLTMRIARWFFEIALSYVRRHPKQKEFIKKHLSRWPLLQVRLYNFASVRHDQASKLVCLTSAAPEGSPDLSGCPASVRSTYLQLWEARAHAAKSWEKEGRP</sequence>
<evidence type="ECO:0000313" key="4">
    <source>
        <dbReference type="Proteomes" id="UP000798488"/>
    </source>
</evidence>
<dbReference type="EMBL" id="LSRS01000002">
    <property type="protein sequence ID" value="KAF1086051.1"/>
    <property type="molecule type" value="Genomic_DNA"/>
</dbReference>
<keyword evidence="1" id="KW-0175">Coiled coil</keyword>
<dbReference type="PANTHER" id="PTHR34009">
    <property type="entry name" value="PROTEIN STAR"/>
    <property type="match status" value="1"/>
</dbReference>
<evidence type="ECO:0000313" key="3">
    <source>
        <dbReference type="EMBL" id="KAF1086051.1"/>
    </source>
</evidence>
<accession>A0A9D3AZ08</accession>
<dbReference type="GO" id="GO:0005886">
    <property type="term" value="C:plasma membrane"/>
    <property type="evidence" value="ECO:0007669"/>
    <property type="project" value="TreeGrafter"/>
</dbReference>
<dbReference type="Pfam" id="PF05050">
    <property type="entry name" value="Methyltransf_21"/>
    <property type="match status" value="1"/>
</dbReference>
<dbReference type="GO" id="GO:0006888">
    <property type="term" value="P:endoplasmic reticulum to Golgi vesicle-mediated transport"/>
    <property type="evidence" value="ECO:0007669"/>
    <property type="project" value="TreeGrafter"/>
</dbReference>
<dbReference type="AlphaFoldDB" id="A0A9D3AZ08"/>
<evidence type="ECO:0000259" key="2">
    <source>
        <dbReference type="Pfam" id="PF05050"/>
    </source>
</evidence>
<feature type="domain" description="Methyltransferase FkbM" evidence="2">
    <location>
        <begin position="28"/>
        <end position="190"/>
    </location>
</feature>
<dbReference type="Gene3D" id="3.40.50.150">
    <property type="entry name" value="Vaccinia Virus protein VP39"/>
    <property type="match status" value="1"/>
</dbReference>
<keyword evidence="4" id="KW-1185">Reference proteome</keyword>